<feature type="compositionally biased region" description="Basic and acidic residues" evidence="1">
    <location>
        <begin position="360"/>
        <end position="369"/>
    </location>
</feature>
<feature type="compositionally biased region" description="Low complexity" evidence="1">
    <location>
        <begin position="74"/>
        <end position="89"/>
    </location>
</feature>
<feature type="region of interest" description="Disordered" evidence="1">
    <location>
        <begin position="22"/>
        <end position="91"/>
    </location>
</feature>
<evidence type="ECO:0000313" key="3">
    <source>
        <dbReference type="Proteomes" id="UP000794436"/>
    </source>
</evidence>
<dbReference type="OrthoDB" id="168437at2759"/>
<dbReference type="EMBL" id="SPLM01000144">
    <property type="protein sequence ID" value="TMW56893.1"/>
    <property type="molecule type" value="Genomic_DNA"/>
</dbReference>
<feature type="region of interest" description="Disordered" evidence="1">
    <location>
        <begin position="498"/>
        <end position="536"/>
    </location>
</feature>
<feature type="region of interest" description="Disordered" evidence="1">
    <location>
        <begin position="391"/>
        <end position="473"/>
    </location>
</feature>
<feature type="compositionally biased region" description="Polar residues" evidence="1">
    <location>
        <begin position="246"/>
        <end position="256"/>
    </location>
</feature>
<feature type="region of interest" description="Disordered" evidence="1">
    <location>
        <begin position="140"/>
        <end position="200"/>
    </location>
</feature>
<proteinExistence type="predicted"/>
<gene>
    <name evidence="2" type="ORF">Poli38472_002818</name>
</gene>
<evidence type="ECO:0000256" key="1">
    <source>
        <dbReference type="SAM" id="MobiDB-lite"/>
    </source>
</evidence>
<feature type="compositionally biased region" description="Low complexity" evidence="1">
    <location>
        <begin position="161"/>
        <end position="175"/>
    </location>
</feature>
<feature type="compositionally biased region" description="Basic and acidic residues" evidence="1">
    <location>
        <begin position="294"/>
        <end position="326"/>
    </location>
</feature>
<name>A0A8K1FFK1_PYTOL</name>
<feature type="region of interest" description="Disordered" evidence="1">
    <location>
        <begin position="294"/>
        <end position="377"/>
    </location>
</feature>
<sequence length="536" mass="58605">MEFNWADPRKNSRLDSLMMAKAEASRKKRLSSIKSTVSNQLHPAAESKLKKTKKSQEGGARPSSRLHRRELDEGNNNSSHGSSRGSNNHQLSRDSFYNEFLPVAAKPTSVFDQFDVHAAADGLFHPASTIQAFAEHDAKYPSQDNNSANSSSRSHGDSSRVRLSSRVSERLPPLSGKNRSVLGSGSSESHLVTTGVTSSELQASQSDINLHAPRRVGIVPSTADRNAIDFFDDDEEEYEPQEAPVASSSSITSQQVLGHHSKLGTASSRPSEVPALNLTQKFEALKLLIQTNREHKTAAGPETEHEESIHRKEPEKKKAHTVEEARSSGGAKQSALRDTKIQVAETKAHKNALNSKMTKVSKEKQELRHRSGMSLADLKEEHRAALQMLKELGGPVDPELIVSDDTKQRKKVSHAMKSTQQSKSSTKGDKTDVRPPSGGSVVDKLRSSISSGRKRTPPSQPNDEEGHLAHVSMLHGQGLVTAALEAARDALERVSPAIVEEDESWKQYADDADPAVDSDDDNDDPSADMYSDEEFE</sequence>
<keyword evidence="3" id="KW-1185">Reference proteome</keyword>
<feature type="compositionally biased region" description="Acidic residues" evidence="1">
    <location>
        <begin position="510"/>
        <end position="536"/>
    </location>
</feature>
<evidence type="ECO:0000313" key="2">
    <source>
        <dbReference type="EMBL" id="TMW56893.1"/>
    </source>
</evidence>
<feature type="region of interest" description="Disordered" evidence="1">
    <location>
        <begin position="236"/>
        <end position="274"/>
    </location>
</feature>
<dbReference type="AlphaFoldDB" id="A0A8K1FFK1"/>
<feature type="compositionally biased region" description="Polar residues" evidence="1">
    <location>
        <begin position="32"/>
        <end position="41"/>
    </location>
</feature>
<dbReference type="Proteomes" id="UP000794436">
    <property type="component" value="Unassembled WGS sequence"/>
</dbReference>
<protein>
    <submittedName>
        <fullName evidence="2">Uncharacterized protein</fullName>
    </submittedName>
</protein>
<comment type="caution">
    <text evidence="2">The sequence shown here is derived from an EMBL/GenBank/DDBJ whole genome shotgun (WGS) entry which is preliminary data.</text>
</comment>
<reference evidence="2" key="1">
    <citation type="submission" date="2019-03" db="EMBL/GenBank/DDBJ databases">
        <title>Long read genome sequence of the mycoparasitic Pythium oligandrum ATCC 38472 isolated from sugarbeet rhizosphere.</title>
        <authorList>
            <person name="Gaulin E."/>
        </authorList>
    </citation>
    <scope>NUCLEOTIDE SEQUENCE</scope>
    <source>
        <strain evidence="2">ATCC 38472_TT</strain>
    </source>
</reference>
<accession>A0A8K1FFK1</accession>
<organism evidence="2 3">
    <name type="scientific">Pythium oligandrum</name>
    <name type="common">Mycoparasitic fungus</name>
    <dbReference type="NCBI Taxonomy" id="41045"/>
    <lineage>
        <taxon>Eukaryota</taxon>
        <taxon>Sar</taxon>
        <taxon>Stramenopiles</taxon>
        <taxon>Oomycota</taxon>
        <taxon>Peronosporomycetes</taxon>
        <taxon>Pythiales</taxon>
        <taxon>Pythiaceae</taxon>
        <taxon>Pythium</taxon>
    </lineage>
</organism>
<feature type="compositionally biased region" description="Low complexity" evidence="1">
    <location>
        <begin position="142"/>
        <end position="153"/>
    </location>
</feature>
<feature type="compositionally biased region" description="Polar residues" evidence="1">
    <location>
        <begin position="177"/>
        <end position="200"/>
    </location>
</feature>